<comment type="caution">
    <text evidence="5">The sequence shown here is derived from an EMBL/GenBank/DDBJ whole genome shotgun (WGS) entry which is preliminary data.</text>
</comment>
<keyword evidence="3 5" id="KW-0067">ATP-binding</keyword>
<dbReference type="PROSITE" id="PS50893">
    <property type="entry name" value="ABC_TRANSPORTER_2"/>
    <property type="match status" value="1"/>
</dbReference>
<dbReference type="SUPFAM" id="SSF52540">
    <property type="entry name" value="P-loop containing nucleoside triphosphate hydrolases"/>
    <property type="match status" value="1"/>
</dbReference>
<evidence type="ECO:0000313" key="5">
    <source>
        <dbReference type="EMBL" id="MEA9355452.1"/>
    </source>
</evidence>
<organism evidence="5 6">
    <name type="scientific">Bacteriovorax antarcticus</name>
    <dbReference type="NCBI Taxonomy" id="3088717"/>
    <lineage>
        <taxon>Bacteria</taxon>
        <taxon>Pseudomonadati</taxon>
        <taxon>Bdellovibrionota</taxon>
        <taxon>Bacteriovoracia</taxon>
        <taxon>Bacteriovoracales</taxon>
        <taxon>Bacteriovoracaceae</taxon>
        <taxon>Bacteriovorax</taxon>
    </lineage>
</organism>
<dbReference type="InterPro" id="IPR017911">
    <property type="entry name" value="MacB-like_ATP-bd"/>
</dbReference>
<gene>
    <name evidence="5" type="ORF">SHI21_04545</name>
</gene>
<dbReference type="GO" id="GO:0005524">
    <property type="term" value="F:ATP binding"/>
    <property type="evidence" value="ECO:0007669"/>
    <property type="project" value="UniProtKB-KW"/>
</dbReference>
<dbReference type="InterPro" id="IPR017871">
    <property type="entry name" value="ABC_transporter-like_CS"/>
</dbReference>
<dbReference type="Proteomes" id="UP001302274">
    <property type="component" value="Unassembled WGS sequence"/>
</dbReference>
<dbReference type="Pfam" id="PF00005">
    <property type="entry name" value="ABC_tran"/>
    <property type="match status" value="1"/>
</dbReference>
<dbReference type="EMBL" id="JAYGJQ010000001">
    <property type="protein sequence ID" value="MEA9355452.1"/>
    <property type="molecule type" value="Genomic_DNA"/>
</dbReference>
<dbReference type="RefSeq" id="WP_323575008.1">
    <property type="nucleotide sequence ID" value="NZ_JAYGJQ010000001.1"/>
</dbReference>
<keyword evidence="2" id="KW-0547">Nucleotide-binding</keyword>
<keyword evidence="6" id="KW-1185">Reference proteome</keyword>
<dbReference type="PANTHER" id="PTHR24220">
    <property type="entry name" value="IMPORT ATP-BINDING PROTEIN"/>
    <property type="match status" value="1"/>
</dbReference>
<protein>
    <submittedName>
        <fullName evidence="5">ABC transporter ATP-binding protein</fullName>
    </submittedName>
</protein>
<accession>A0ABU5VRB5</accession>
<evidence type="ECO:0000313" key="6">
    <source>
        <dbReference type="Proteomes" id="UP001302274"/>
    </source>
</evidence>
<dbReference type="CDD" id="cd03255">
    <property type="entry name" value="ABC_MJ0796_LolCDE_FtsE"/>
    <property type="match status" value="1"/>
</dbReference>
<dbReference type="PANTHER" id="PTHR24220:SF86">
    <property type="entry name" value="ABC TRANSPORTER ABCH.1"/>
    <property type="match status" value="1"/>
</dbReference>
<evidence type="ECO:0000256" key="3">
    <source>
        <dbReference type="ARBA" id="ARBA00022840"/>
    </source>
</evidence>
<dbReference type="InterPro" id="IPR003593">
    <property type="entry name" value="AAA+_ATPase"/>
</dbReference>
<dbReference type="PROSITE" id="PS00211">
    <property type="entry name" value="ABC_TRANSPORTER_1"/>
    <property type="match status" value="1"/>
</dbReference>
<evidence type="ECO:0000256" key="1">
    <source>
        <dbReference type="ARBA" id="ARBA00022448"/>
    </source>
</evidence>
<dbReference type="InterPro" id="IPR015854">
    <property type="entry name" value="ABC_transpr_LolD-like"/>
</dbReference>
<dbReference type="SMART" id="SM00382">
    <property type="entry name" value="AAA"/>
    <property type="match status" value="1"/>
</dbReference>
<evidence type="ECO:0000256" key="2">
    <source>
        <dbReference type="ARBA" id="ARBA00022741"/>
    </source>
</evidence>
<reference evidence="5 6" key="1">
    <citation type="submission" date="2023-11" db="EMBL/GenBank/DDBJ databases">
        <title>A Novel Polar Bacteriovorax (B. antarcticus) Isolated from the Biocrust in Antarctica.</title>
        <authorList>
            <person name="Mun W."/>
            <person name="Choi S.Y."/>
            <person name="Mitchell R.J."/>
        </authorList>
    </citation>
    <scope>NUCLEOTIDE SEQUENCE [LARGE SCALE GENOMIC DNA]</scope>
    <source>
        <strain evidence="5 6">PP10</strain>
    </source>
</reference>
<feature type="domain" description="ABC transporter" evidence="4">
    <location>
        <begin position="7"/>
        <end position="221"/>
    </location>
</feature>
<proteinExistence type="predicted"/>
<evidence type="ECO:0000259" key="4">
    <source>
        <dbReference type="PROSITE" id="PS50893"/>
    </source>
</evidence>
<keyword evidence="1" id="KW-0813">Transport</keyword>
<dbReference type="InterPro" id="IPR027417">
    <property type="entry name" value="P-loop_NTPase"/>
</dbReference>
<dbReference type="Gene3D" id="3.40.50.300">
    <property type="entry name" value="P-loop containing nucleotide triphosphate hydrolases"/>
    <property type="match status" value="1"/>
</dbReference>
<sequence>MSSNVIIKIENVKKTYTKSQALRGVSFVMNEGEEYLIRGASGSGKSTLLYLLGGLDRPTEGRVIVNQNNLVDLSDEDLALYRNRYVGFVFQFHFLLSSMNCMDNILLPARLGGVESDEVVVRAKNLAKLLNVEHCLEKYPYELSGGEQQRINIIRALSLKPKLLLCDEPTGNLDSENSHKVIQLLRTLAKEFGATLVVVTHDPQIAQSFSNQLVMKDGLLITQ</sequence>
<name>A0ABU5VRB5_9BACT</name>
<dbReference type="InterPro" id="IPR003439">
    <property type="entry name" value="ABC_transporter-like_ATP-bd"/>
</dbReference>